<evidence type="ECO:0000313" key="2">
    <source>
        <dbReference type="EMBL" id="KAK3900092.1"/>
    </source>
</evidence>
<sequence length="277" mass="31002">MSPPANRVLLEDLPEDEPWPPVPPDVELSALDCEIPELAVSMNGMLYQLRGCTRPTVFKFRAMFCKYQLQQAAGDCAIPMHGSVLGKPKGDSRLFFYGFTMDLATPIVSAAVPLSQRRGIMHQMIAVVERLHAKGIVHGDVKLENMLLNDEGVVRLCDSGEGRYVEDEHLWEGRTTWYFVSPNRLARGERSRQDPPPPVLEDDLYGLGLSIWQLYTGETPHGEAAGDDIELKEKQRKGETVDAAAVLDQEAREIVTCLLRQGELNDEILRLYAATWV</sequence>
<dbReference type="PROSITE" id="PS00108">
    <property type="entry name" value="PROTEIN_KINASE_ST"/>
    <property type="match status" value="1"/>
</dbReference>
<dbReference type="InterPro" id="IPR000719">
    <property type="entry name" value="Prot_kinase_dom"/>
</dbReference>
<name>A0AAN6RQV3_9PEZI</name>
<dbReference type="GO" id="GO:0005524">
    <property type="term" value="F:ATP binding"/>
    <property type="evidence" value="ECO:0007669"/>
    <property type="project" value="InterPro"/>
</dbReference>
<organism evidence="2 3">
    <name type="scientific">Staphylotrichum tortipilum</name>
    <dbReference type="NCBI Taxonomy" id="2831512"/>
    <lineage>
        <taxon>Eukaryota</taxon>
        <taxon>Fungi</taxon>
        <taxon>Dikarya</taxon>
        <taxon>Ascomycota</taxon>
        <taxon>Pezizomycotina</taxon>
        <taxon>Sordariomycetes</taxon>
        <taxon>Sordariomycetidae</taxon>
        <taxon>Sordariales</taxon>
        <taxon>Chaetomiaceae</taxon>
        <taxon>Staphylotrichum</taxon>
    </lineage>
</organism>
<proteinExistence type="predicted"/>
<protein>
    <recommendedName>
        <fullName evidence="1">Protein kinase domain-containing protein</fullName>
    </recommendedName>
</protein>
<dbReference type="PROSITE" id="PS50011">
    <property type="entry name" value="PROTEIN_KINASE_DOM"/>
    <property type="match status" value="1"/>
</dbReference>
<dbReference type="Gene3D" id="1.10.510.10">
    <property type="entry name" value="Transferase(Phosphotransferase) domain 1"/>
    <property type="match status" value="1"/>
</dbReference>
<reference evidence="2" key="2">
    <citation type="submission" date="2023-05" db="EMBL/GenBank/DDBJ databases">
        <authorList>
            <consortium name="Lawrence Berkeley National Laboratory"/>
            <person name="Steindorff A."/>
            <person name="Hensen N."/>
            <person name="Bonometti L."/>
            <person name="Westerberg I."/>
            <person name="Brannstrom I.O."/>
            <person name="Guillou S."/>
            <person name="Cros-Aarteil S."/>
            <person name="Calhoun S."/>
            <person name="Haridas S."/>
            <person name="Kuo A."/>
            <person name="Mondo S."/>
            <person name="Pangilinan J."/>
            <person name="Riley R."/>
            <person name="Labutti K."/>
            <person name="Andreopoulos B."/>
            <person name="Lipzen A."/>
            <person name="Chen C."/>
            <person name="Yanf M."/>
            <person name="Daum C."/>
            <person name="Ng V."/>
            <person name="Clum A."/>
            <person name="Ohm R."/>
            <person name="Martin F."/>
            <person name="Silar P."/>
            <person name="Natvig D."/>
            <person name="Lalanne C."/>
            <person name="Gautier V."/>
            <person name="Ament-Velasquez S.L."/>
            <person name="Kruys A."/>
            <person name="Hutchinson M.I."/>
            <person name="Powell A.J."/>
            <person name="Barry K."/>
            <person name="Miller A.N."/>
            <person name="Grigoriev I.V."/>
            <person name="Debuchy R."/>
            <person name="Gladieux P."/>
            <person name="Thoren M.H."/>
            <person name="Johannesson H."/>
        </authorList>
    </citation>
    <scope>NUCLEOTIDE SEQUENCE</scope>
    <source>
        <strain evidence="2">CBS 103.79</strain>
    </source>
</reference>
<comment type="caution">
    <text evidence="2">The sequence shown here is derived from an EMBL/GenBank/DDBJ whole genome shotgun (WGS) entry which is preliminary data.</text>
</comment>
<reference evidence="2" key="1">
    <citation type="journal article" date="2023" name="Mol. Phylogenet. Evol.">
        <title>Genome-scale phylogeny and comparative genomics of the fungal order Sordariales.</title>
        <authorList>
            <person name="Hensen N."/>
            <person name="Bonometti L."/>
            <person name="Westerberg I."/>
            <person name="Brannstrom I.O."/>
            <person name="Guillou S."/>
            <person name="Cros-Aarteil S."/>
            <person name="Calhoun S."/>
            <person name="Haridas S."/>
            <person name="Kuo A."/>
            <person name="Mondo S."/>
            <person name="Pangilinan J."/>
            <person name="Riley R."/>
            <person name="LaButti K."/>
            <person name="Andreopoulos B."/>
            <person name="Lipzen A."/>
            <person name="Chen C."/>
            <person name="Yan M."/>
            <person name="Daum C."/>
            <person name="Ng V."/>
            <person name="Clum A."/>
            <person name="Steindorff A."/>
            <person name="Ohm R.A."/>
            <person name="Martin F."/>
            <person name="Silar P."/>
            <person name="Natvig D.O."/>
            <person name="Lalanne C."/>
            <person name="Gautier V."/>
            <person name="Ament-Velasquez S.L."/>
            <person name="Kruys A."/>
            <person name="Hutchinson M.I."/>
            <person name="Powell A.J."/>
            <person name="Barry K."/>
            <person name="Miller A.N."/>
            <person name="Grigoriev I.V."/>
            <person name="Debuchy R."/>
            <person name="Gladieux P."/>
            <person name="Hiltunen Thoren M."/>
            <person name="Johannesson H."/>
        </authorList>
    </citation>
    <scope>NUCLEOTIDE SEQUENCE</scope>
    <source>
        <strain evidence="2">CBS 103.79</strain>
    </source>
</reference>
<evidence type="ECO:0000259" key="1">
    <source>
        <dbReference type="PROSITE" id="PS50011"/>
    </source>
</evidence>
<dbReference type="AlphaFoldDB" id="A0AAN6RQV3"/>
<dbReference type="EMBL" id="MU855707">
    <property type="protein sequence ID" value="KAK3900092.1"/>
    <property type="molecule type" value="Genomic_DNA"/>
</dbReference>
<gene>
    <name evidence="2" type="ORF">C8A05DRAFT_46004</name>
</gene>
<dbReference type="GO" id="GO:0044773">
    <property type="term" value="P:mitotic DNA damage checkpoint signaling"/>
    <property type="evidence" value="ECO:0007669"/>
    <property type="project" value="TreeGrafter"/>
</dbReference>
<evidence type="ECO:0000313" key="3">
    <source>
        <dbReference type="Proteomes" id="UP001303889"/>
    </source>
</evidence>
<dbReference type="Proteomes" id="UP001303889">
    <property type="component" value="Unassembled WGS sequence"/>
</dbReference>
<dbReference type="Pfam" id="PF00069">
    <property type="entry name" value="Pkinase"/>
    <property type="match status" value="1"/>
</dbReference>
<keyword evidence="3" id="KW-1185">Reference proteome</keyword>
<dbReference type="GO" id="GO:0005634">
    <property type="term" value="C:nucleus"/>
    <property type="evidence" value="ECO:0007669"/>
    <property type="project" value="TreeGrafter"/>
</dbReference>
<dbReference type="InterPro" id="IPR011009">
    <property type="entry name" value="Kinase-like_dom_sf"/>
</dbReference>
<dbReference type="GO" id="GO:0004674">
    <property type="term" value="F:protein serine/threonine kinase activity"/>
    <property type="evidence" value="ECO:0007669"/>
    <property type="project" value="TreeGrafter"/>
</dbReference>
<dbReference type="SMART" id="SM00220">
    <property type="entry name" value="S_TKc"/>
    <property type="match status" value="1"/>
</dbReference>
<accession>A0AAN6RQV3</accession>
<dbReference type="InterPro" id="IPR008271">
    <property type="entry name" value="Ser/Thr_kinase_AS"/>
</dbReference>
<dbReference type="PANTHER" id="PTHR44167:SF24">
    <property type="entry name" value="SERINE_THREONINE-PROTEIN KINASE CHK2"/>
    <property type="match status" value="1"/>
</dbReference>
<dbReference type="SUPFAM" id="SSF56112">
    <property type="entry name" value="Protein kinase-like (PK-like)"/>
    <property type="match status" value="1"/>
</dbReference>
<dbReference type="PANTHER" id="PTHR44167">
    <property type="entry name" value="OVARIAN-SPECIFIC SERINE/THREONINE-PROTEIN KINASE LOK-RELATED"/>
    <property type="match status" value="1"/>
</dbReference>
<feature type="domain" description="Protein kinase" evidence="1">
    <location>
        <begin position="1"/>
        <end position="277"/>
    </location>
</feature>